<keyword evidence="1" id="KW-0472">Membrane</keyword>
<accession>A0ABW9KH63</accession>
<evidence type="ECO:0008006" key="4">
    <source>
        <dbReference type="Google" id="ProtNLM"/>
    </source>
</evidence>
<dbReference type="EMBL" id="JBJYXY010000001">
    <property type="protein sequence ID" value="MFN2975117.1"/>
    <property type="molecule type" value="Genomic_DNA"/>
</dbReference>
<evidence type="ECO:0000313" key="2">
    <source>
        <dbReference type="EMBL" id="MFN2975117.1"/>
    </source>
</evidence>
<comment type="caution">
    <text evidence="2">The sequence shown here is derived from an EMBL/GenBank/DDBJ whole genome shotgun (WGS) entry which is preliminary data.</text>
</comment>
<gene>
    <name evidence="2" type="ORF">ACK2TP_05025</name>
</gene>
<dbReference type="RefSeq" id="WP_263413347.1">
    <property type="nucleotide sequence ID" value="NZ_BAABBH010000001.1"/>
</dbReference>
<keyword evidence="1" id="KW-0812">Transmembrane</keyword>
<feature type="transmembrane region" description="Helical" evidence="1">
    <location>
        <begin position="63"/>
        <end position="83"/>
    </location>
</feature>
<evidence type="ECO:0000256" key="1">
    <source>
        <dbReference type="SAM" id="Phobius"/>
    </source>
</evidence>
<proteinExistence type="predicted"/>
<evidence type="ECO:0000313" key="3">
    <source>
        <dbReference type="Proteomes" id="UP001634747"/>
    </source>
</evidence>
<reference evidence="2 3" key="1">
    <citation type="submission" date="2024-12" db="EMBL/GenBank/DDBJ databases">
        <authorList>
            <person name="Lee Y."/>
        </authorList>
    </citation>
    <scope>NUCLEOTIDE SEQUENCE [LARGE SCALE GENOMIC DNA]</scope>
    <source>
        <strain evidence="2 3">03SUJ4</strain>
    </source>
</reference>
<name>A0ABW9KH63_9BACT</name>
<keyword evidence="1" id="KW-1133">Transmembrane helix</keyword>
<sequence>MANLRLPVQERNLTPAEVEALDARRRRGQLGLVIGFQAAIITTLLTLWVGQDLTYSPGLQRPMFYWACITGLLSLGGFAYGLANRRGSTEFISY</sequence>
<organism evidence="2 3">
    <name type="scientific">Terriglobus aquaticus</name>
    <dbReference type="NCBI Taxonomy" id="940139"/>
    <lineage>
        <taxon>Bacteria</taxon>
        <taxon>Pseudomonadati</taxon>
        <taxon>Acidobacteriota</taxon>
        <taxon>Terriglobia</taxon>
        <taxon>Terriglobales</taxon>
        <taxon>Acidobacteriaceae</taxon>
        <taxon>Terriglobus</taxon>
    </lineage>
</organism>
<feature type="transmembrane region" description="Helical" evidence="1">
    <location>
        <begin position="30"/>
        <end position="51"/>
    </location>
</feature>
<protein>
    <recommendedName>
        <fullName evidence="4">F0F1-ATPase subunit Ca2+/Mg2+ transporter</fullName>
    </recommendedName>
</protein>
<dbReference type="Proteomes" id="UP001634747">
    <property type="component" value="Unassembled WGS sequence"/>
</dbReference>
<keyword evidence="3" id="KW-1185">Reference proteome</keyword>